<feature type="transmembrane region" description="Helical" evidence="7">
    <location>
        <begin position="12"/>
        <end position="34"/>
    </location>
</feature>
<gene>
    <name evidence="8" type="ORF">SAMN05444004_11448</name>
</gene>
<evidence type="ECO:0000256" key="3">
    <source>
        <dbReference type="ARBA" id="ARBA00022692"/>
    </source>
</evidence>
<organism evidence="8 9">
    <name type="scientific">Jannaschia faecimaris</name>
    <dbReference type="NCBI Taxonomy" id="1244108"/>
    <lineage>
        <taxon>Bacteria</taxon>
        <taxon>Pseudomonadati</taxon>
        <taxon>Pseudomonadota</taxon>
        <taxon>Alphaproteobacteria</taxon>
        <taxon>Rhodobacterales</taxon>
        <taxon>Roseobacteraceae</taxon>
        <taxon>Jannaschia</taxon>
    </lineage>
</organism>
<keyword evidence="9" id="KW-1185">Reference proteome</keyword>
<evidence type="ECO:0000256" key="7">
    <source>
        <dbReference type="SAM" id="Phobius"/>
    </source>
</evidence>
<keyword evidence="5 7" id="KW-0472">Membrane</keyword>
<feature type="transmembrane region" description="Helical" evidence="7">
    <location>
        <begin position="332"/>
        <end position="352"/>
    </location>
</feature>
<dbReference type="GO" id="GO:0022857">
    <property type="term" value="F:transmembrane transporter activity"/>
    <property type="evidence" value="ECO:0007669"/>
    <property type="project" value="InterPro"/>
</dbReference>
<keyword evidence="3 7" id="KW-0812">Transmembrane</keyword>
<evidence type="ECO:0000256" key="1">
    <source>
        <dbReference type="ARBA" id="ARBA00004651"/>
    </source>
</evidence>
<feature type="transmembrane region" description="Helical" evidence="7">
    <location>
        <begin position="54"/>
        <end position="76"/>
    </location>
</feature>
<dbReference type="AlphaFoldDB" id="A0A1H3SYC4"/>
<dbReference type="EMBL" id="FNPX01000014">
    <property type="protein sequence ID" value="SDZ42934.1"/>
    <property type="molecule type" value="Genomic_DNA"/>
</dbReference>
<dbReference type="GO" id="GO:0005886">
    <property type="term" value="C:plasma membrane"/>
    <property type="evidence" value="ECO:0007669"/>
    <property type="project" value="UniProtKB-SubCell"/>
</dbReference>
<evidence type="ECO:0000313" key="8">
    <source>
        <dbReference type="EMBL" id="SDZ42934.1"/>
    </source>
</evidence>
<evidence type="ECO:0000256" key="2">
    <source>
        <dbReference type="ARBA" id="ARBA00022475"/>
    </source>
</evidence>
<proteinExistence type="predicted"/>
<evidence type="ECO:0000313" key="9">
    <source>
        <dbReference type="Proteomes" id="UP000198914"/>
    </source>
</evidence>
<feature type="transmembrane region" description="Helical" evidence="7">
    <location>
        <begin position="301"/>
        <end position="320"/>
    </location>
</feature>
<feature type="transmembrane region" description="Helical" evidence="7">
    <location>
        <begin position="111"/>
        <end position="129"/>
    </location>
</feature>
<feature type="transmembrane region" description="Helical" evidence="7">
    <location>
        <begin position="201"/>
        <end position="219"/>
    </location>
</feature>
<feature type="compositionally biased region" description="Basic and acidic residues" evidence="6">
    <location>
        <begin position="376"/>
        <end position="385"/>
    </location>
</feature>
<feature type="transmembrane region" description="Helical" evidence="7">
    <location>
        <begin position="141"/>
        <end position="161"/>
    </location>
</feature>
<accession>A0A1H3SYC4</accession>
<dbReference type="InterPro" id="IPR001851">
    <property type="entry name" value="ABC_transp_permease"/>
</dbReference>
<comment type="subcellular location">
    <subcellularLocation>
        <location evidence="1">Cell membrane</location>
        <topology evidence="1">Multi-pass membrane protein</topology>
    </subcellularLocation>
</comment>
<sequence length="385" mass="41060">MNDALPKWVDIALIPIVNLFLALFVSGLVVLLIGKNPFEVLYILVNGSVGSTYGWGYTLFYATNFIFTGLGVAVAFHARLFNIGGEGQAALGGLGVALVALSVNWPHWALALPAAVIGGALFGALWSAIPAYLQARRGSHIVITTIMFNFIASALMVYLLANVLKVPGSASPETARFVEGARLPNAYDVLPFLGFSRSTPLNVSFFVAILACVGVYFLIWRTRLGYEIRSFGKSEPGAVYAGISPIRITMVAMLISGGLCGLMAVNATMGEAERLVLDPVQGAGFVGIAVALMGRSHPLGVFIASILFGALYQGGAELTFEMNGMTREMILVIQALVILFTGALDNMVRLPLERIFVSRRRRPSPPVPTTPLEAGGHPEKGKVES</sequence>
<feature type="transmembrane region" description="Helical" evidence="7">
    <location>
        <begin position="239"/>
        <end position="264"/>
    </location>
</feature>
<feature type="region of interest" description="Disordered" evidence="6">
    <location>
        <begin position="362"/>
        <end position="385"/>
    </location>
</feature>
<dbReference type="Pfam" id="PF02653">
    <property type="entry name" value="BPD_transp_2"/>
    <property type="match status" value="1"/>
</dbReference>
<dbReference type="RefSeq" id="WP_092647034.1">
    <property type="nucleotide sequence ID" value="NZ_FNPX01000014.1"/>
</dbReference>
<feature type="transmembrane region" description="Helical" evidence="7">
    <location>
        <begin position="88"/>
        <end position="105"/>
    </location>
</feature>
<dbReference type="CDD" id="cd06580">
    <property type="entry name" value="TM_PBP1_transp_TpRbsC_like"/>
    <property type="match status" value="1"/>
</dbReference>
<keyword evidence="4 7" id="KW-1133">Transmembrane helix</keyword>
<dbReference type="OrthoDB" id="45037at2"/>
<dbReference type="PANTHER" id="PTHR47089:SF1">
    <property type="entry name" value="GUANOSINE ABC TRANSPORTER PERMEASE PROTEIN NUPP"/>
    <property type="match status" value="1"/>
</dbReference>
<dbReference type="PANTHER" id="PTHR47089">
    <property type="entry name" value="ABC TRANSPORTER, PERMEASE PROTEIN"/>
    <property type="match status" value="1"/>
</dbReference>
<dbReference type="Proteomes" id="UP000198914">
    <property type="component" value="Unassembled WGS sequence"/>
</dbReference>
<feature type="transmembrane region" description="Helical" evidence="7">
    <location>
        <begin position="276"/>
        <end position="294"/>
    </location>
</feature>
<name>A0A1H3SYC4_9RHOB</name>
<evidence type="ECO:0000256" key="6">
    <source>
        <dbReference type="SAM" id="MobiDB-lite"/>
    </source>
</evidence>
<evidence type="ECO:0000256" key="4">
    <source>
        <dbReference type="ARBA" id="ARBA00022989"/>
    </source>
</evidence>
<protein>
    <submittedName>
        <fullName evidence="8">Nucleoside ABC transporter membrane protein</fullName>
    </submittedName>
</protein>
<evidence type="ECO:0000256" key="5">
    <source>
        <dbReference type="ARBA" id="ARBA00023136"/>
    </source>
</evidence>
<keyword evidence="2" id="KW-1003">Cell membrane</keyword>
<reference evidence="9" key="1">
    <citation type="submission" date="2016-10" db="EMBL/GenBank/DDBJ databases">
        <authorList>
            <person name="Varghese N."/>
            <person name="Submissions S."/>
        </authorList>
    </citation>
    <scope>NUCLEOTIDE SEQUENCE [LARGE SCALE GENOMIC DNA]</scope>
    <source>
        <strain evidence="9">DSM 100420</strain>
    </source>
</reference>
<dbReference type="STRING" id="1244108.SAMN05444004_11448"/>